<feature type="transmembrane region" description="Helical" evidence="7">
    <location>
        <begin position="379"/>
        <end position="402"/>
    </location>
</feature>
<dbReference type="Proteomes" id="UP000593892">
    <property type="component" value="Chromosome"/>
</dbReference>
<comment type="subcellular location">
    <subcellularLocation>
        <location evidence="1">Cell membrane</location>
        <topology evidence="1">Multi-pass membrane protein</topology>
    </subcellularLocation>
</comment>
<dbReference type="GO" id="GO:0022857">
    <property type="term" value="F:transmembrane transporter activity"/>
    <property type="evidence" value="ECO:0007669"/>
    <property type="project" value="TreeGrafter"/>
</dbReference>
<dbReference type="GO" id="GO:0005886">
    <property type="term" value="C:plasma membrane"/>
    <property type="evidence" value="ECO:0007669"/>
    <property type="project" value="UniProtKB-SubCell"/>
</dbReference>
<dbReference type="InterPro" id="IPR003838">
    <property type="entry name" value="ABC3_permease_C"/>
</dbReference>
<dbReference type="Pfam" id="PF12704">
    <property type="entry name" value="MacB_PCD"/>
    <property type="match status" value="1"/>
</dbReference>
<evidence type="ECO:0000256" key="2">
    <source>
        <dbReference type="ARBA" id="ARBA00022475"/>
    </source>
</evidence>
<keyword evidence="2" id="KW-1003">Cell membrane</keyword>
<feature type="transmembrane region" description="Helical" evidence="7">
    <location>
        <begin position="27"/>
        <end position="50"/>
    </location>
</feature>
<dbReference type="InterPro" id="IPR025857">
    <property type="entry name" value="MacB_PCD"/>
</dbReference>
<dbReference type="Pfam" id="PF02687">
    <property type="entry name" value="FtsX"/>
    <property type="match status" value="1"/>
</dbReference>
<dbReference type="InterPro" id="IPR050250">
    <property type="entry name" value="Macrolide_Exporter_MacB"/>
</dbReference>
<dbReference type="RefSeq" id="WP_194446942.1">
    <property type="nucleotide sequence ID" value="NZ_CP063849.1"/>
</dbReference>
<proteinExistence type="inferred from homology"/>
<feature type="domain" description="ABC3 transporter permease C-terminal" evidence="8">
    <location>
        <begin position="299"/>
        <end position="412"/>
    </location>
</feature>
<accession>A0A7S7NKJ0</accession>
<comment type="similarity">
    <text evidence="6">Belongs to the ABC-4 integral membrane protein family.</text>
</comment>
<feature type="transmembrane region" description="Helical" evidence="7">
    <location>
        <begin position="348"/>
        <end position="367"/>
    </location>
</feature>
<organism evidence="10 11">
    <name type="scientific">Paludibaculum fermentans</name>
    <dbReference type="NCBI Taxonomy" id="1473598"/>
    <lineage>
        <taxon>Bacteria</taxon>
        <taxon>Pseudomonadati</taxon>
        <taxon>Acidobacteriota</taxon>
        <taxon>Terriglobia</taxon>
        <taxon>Bryobacterales</taxon>
        <taxon>Bryobacteraceae</taxon>
        <taxon>Paludibaculum</taxon>
    </lineage>
</organism>
<dbReference type="KEGG" id="pfer:IRI77_20785"/>
<dbReference type="PANTHER" id="PTHR30572">
    <property type="entry name" value="MEMBRANE COMPONENT OF TRANSPORTER-RELATED"/>
    <property type="match status" value="1"/>
</dbReference>
<evidence type="ECO:0000256" key="3">
    <source>
        <dbReference type="ARBA" id="ARBA00022692"/>
    </source>
</evidence>
<keyword evidence="3 7" id="KW-0812">Transmembrane</keyword>
<evidence type="ECO:0000256" key="6">
    <source>
        <dbReference type="ARBA" id="ARBA00038076"/>
    </source>
</evidence>
<dbReference type="PANTHER" id="PTHR30572:SF4">
    <property type="entry name" value="ABC TRANSPORTER PERMEASE YTRF"/>
    <property type="match status" value="1"/>
</dbReference>
<protein>
    <submittedName>
        <fullName evidence="10">ABC transporter permease</fullName>
    </submittedName>
</protein>
<evidence type="ECO:0000313" key="10">
    <source>
        <dbReference type="EMBL" id="QOY85272.1"/>
    </source>
</evidence>
<evidence type="ECO:0000259" key="9">
    <source>
        <dbReference type="Pfam" id="PF12704"/>
    </source>
</evidence>
<evidence type="ECO:0000256" key="1">
    <source>
        <dbReference type="ARBA" id="ARBA00004651"/>
    </source>
</evidence>
<evidence type="ECO:0000256" key="5">
    <source>
        <dbReference type="ARBA" id="ARBA00023136"/>
    </source>
</evidence>
<evidence type="ECO:0000313" key="11">
    <source>
        <dbReference type="Proteomes" id="UP000593892"/>
    </source>
</evidence>
<feature type="domain" description="MacB-like periplasmic core" evidence="9">
    <location>
        <begin position="26"/>
        <end position="262"/>
    </location>
</feature>
<keyword evidence="5 7" id="KW-0472">Membrane</keyword>
<sequence length="419" mass="45401">MTSFLQAVLPEIYMGLSSLLVHKLRTMLTMLGMIFGVGAVVAMLAITAGVEKEMLSYIDLLGVNNIIIEAKEAVDRNELQQRRAVSPGMTFRDYRAIMENTQGLEKATPRKRFKPLKVLPKTAAEPPMLIGVEPDYRDIQSLKLVEGRFFNDDENATAAPVCVLGETTKVNLLGYEPAVGKYVKINDTWLQVVGVMASQSGGDTDVEGVEILSRNNLVVSPLRTVMFRFEDGNSYLKDEIDGIYLRVKPGTNSIETAAVINAILAAVHKDAGDYTVTVPAGLLEQKKRTSDIFKIVMICIAGISLLVGGIGIMNIMLATVLERTREIGIRRAIGARQSDIVRQFLTEAVMISIIGGFLGIVFGVTLAQIIAAAAGWSTVVTFTSIAVAFGVSVGIGLLFGIYPAVQAAKLDPIEAIRYE</sequence>
<evidence type="ECO:0000259" key="8">
    <source>
        <dbReference type="Pfam" id="PF02687"/>
    </source>
</evidence>
<keyword evidence="11" id="KW-1185">Reference proteome</keyword>
<evidence type="ECO:0000256" key="4">
    <source>
        <dbReference type="ARBA" id="ARBA00022989"/>
    </source>
</evidence>
<keyword evidence="4 7" id="KW-1133">Transmembrane helix</keyword>
<dbReference type="EMBL" id="CP063849">
    <property type="protein sequence ID" value="QOY85272.1"/>
    <property type="molecule type" value="Genomic_DNA"/>
</dbReference>
<dbReference type="AlphaFoldDB" id="A0A7S7NKJ0"/>
<evidence type="ECO:0000256" key="7">
    <source>
        <dbReference type="SAM" id="Phobius"/>
    </source>
</evidence>
<gene>
    <name evidence="10" type="ORF">IRI77_20785</name>
</gene>
<reference evidence="10 11" key="1">
    <citation type="submission" date="2020-10" db="EMBL/GenBank/DDBJ databases">
        <title>Complete genome sequence of Paludibaculum fermentans P105T, a facultatively anaerobic acidobacterium capable of dissimilatory Fe(III) reduction.</title>
        <authorList>
            <person name="Dedysh S.N."/>
            <person name="Beletsky A.V."/>
            <person name="Kulichevskaya I.S."/>
            <person name="Mardanov A.V."/>
            <person name="Ravin N.V."/>
        </authorList>
    </citation>
    <scope>NUCLEOTIDE SEQUENCE [LARGE SCALE GENOMIC DNA]</scope>
    <source>
        <strain evidence="10 11">P105</strain>
    </source>
</reference>
<name>A0A7S7NKJ0_PALFE</name>
<feature type="transmembrane region" description="Helical" evidence="7">
    <location>
        <begin position="295"/>
        <end position="317"/>
    </location>
</feature>